<keyword evidence="2" id="KW-1185">Reference proteome</keyword>
<sequence length="155" mass="16549">MPEGLPISSAADEFERLLGKESPGAALTLASVLDAFERFARLDFDVPHVPDADGCLVTHGVSEGLEGPTFSVRVARRFEVPQAGGQHDSHVRVFCELVYEAAEEFDELGGRTEWWFRGASPDSFAAWWAATTAPLLTAGLGDASPSSVEIGAEEG</sequence>
<protein>
    <submittedName>
        <fullName evidence="1">Uncharacterized protein</fullName>
    </submittedName>
</protein>
<reference evidence="2" key="1">
    <citation type="submission" date="2023-07" db="EMBL/GenBank/DDBJ databases">
        <title>30 novel species of actinomycetes from the DSMZ collection.</title>
        <authorList>
            <person name="Nouioui I."/>
        </authorList>
    </citation>
    <scope>NUCLEOTIDE SEQUENCE [LARGE SCALE GENOMIC DNA]</scope>
    <source>
        <strain evidence="2">DSM 41886</strain>
    </source>
</reference>
<gene>
    <name evidence="1" type="ORF">RM779_07105</name>
</gene>
<accession>A0ABU2S3G9</accession>
<evidence type="ECO:0000313" key="1">
    <source>
        <dbReference type="EMBL" id="MDT0442364.1"/>
    </source>
</evidence>
<dbReference type="EMBL" id="JAVREV010000003">
    <property type="protein sequence ID" value="MDT0442364.1"/>
    <property type="molecule type" value="Genomic_DNA"/>
</dbReference>
<organism evidence="1 2">
    <name type="scientific">Streptomyces johnsoniae</name>
    <dbReference type="NCBI Taxonomy" id="3075532"/>
    <lineage>
        <taxon>Bacteria</taxon>
        <taxon>Bacillati</taxon>
        <taxon>Actinomycetota</taxon>
        <taxon>Actinomycetes</taxon>
        <taxon>Kitasatosporales</taxon>
        <taxon>Streptomycetaceae</taxon>
        <taxon>Streptomyces</taxon>
    </lineage>
</organism>
<proteinExistence type="predicted"/>
<dbReference type="RefSeq" id="WP_311616800.1">
    <property type="nucleotide sequence ID" value="NZ_JAVREV010000003.1"/>
</dbReference>
<dbReference type="Proteomes" id="UP001183615">
    <property type="component" value="Unassembled WGS sequence"/>
</dbReference>
<name>A0ABU2S3G9_9ACTN</name>
<comment type="caution">
    <text evidence="1">The sequence shown here is derived from an EMBL/GenBank/DDBJ whole genome shotgun (WGS) entry which is preliminary data.</text>
</comment>
<evidence type="ECO:0000313" key="2">
    <source>
        <dbReference type="Proteomes" id="UP001183615"/>
    </source>
</evidence>